<accession>A0AAE9VXE2</accession>
<sequence>MHKLPKNFRFYRDLKLKSVLFVENLELEEFYGFEWYKGDMGEMNLENVLKFWGNDDGEGYSPTPKHELSLVEIRQ</sequence>
<name>A0AAE9VXE2_9CAUD</name>
<proteinExistence type="predicted"/>
<evidence type="ECO:0000313" key="1">
    <source>
        <dbReference type="EMBL" id="WBF77648.1"/>
    </source>
</evidence>
<protein>
    <submittedName>
        <fullName evidence="1">Uncharacterized protein</fullName>
    </submittedName>
</protein>
<keyword evidence="2" id="KW-1185">Reference proteome</keyword>
<evidence type="ECO:0000313" key="2">
    <source>
        <dbReference type="Proteomes" id="UP001223579"/>
    </source>
</evidence>
<gene>
    <name evidence="1" type="ORF">A73_42</name>
</gene>
<reference evidence="1 2" key="1">
    <citation type="submission" date="2022-11" db="EMBL/GenBank/DDBJ databases">
        <authorList>
            <person name="Cortes-Martin A."/>
            <person name="Buttimer C.T.H."/>
            <person name="Hill C."/>
        </authorList>
    </citation>
    <scope>NUCLEOTIDE SEQUENCE [LARGE SCALE GENOMIC DNA]</scope>
</reference>
<organism evidence="1 2">
    <name type="scientific">Escherichia phage A73</name>
    <dbReference type="NCBI Taxonomy" id="3003819"/>
    <lineage>
        <taxon>Viruses</taxon>
        <taxon>Duplodnaviria</taxon>
        <taxon>Heunggongvirae</taxon>
        <taxon>Uroviricota</taxon>
        <taxon>Caudoviricetes</taxon>
        <taxon>Vequintavirinae</taxon>
        <taxon>Septuagintavirus</taxon>
        <taxon>Septuagintavirus A73</taxon>
    </lineage>
</organism>
<dbReference type="Proteomes" id="UP001223579">
    <property type="component" value="Segment"/>
</dbReference>
<dbReference type="EMBL" id="OP778609">
    <property type="protein sequence ID" value="WBF77648.1"/>
    <property type="molecule type" value="Genomic_DNA"/>
</dbReference>